<feature type="domain" description="Ribosome recycling factor" evidence="5">
    <location>
        <begin position="118"/>
        <end position="287"/>
    </location>
</feature>
<feature type="region of interest" description="Disordered" evidence="4">
    <location>
        <begin position="231"/>
        <end position="256"/>
    </location>
</feature>
<dbReference type="STRING" id="1047168.A0A0F4G8R4"/>
<comment type="function">
    <text evidence="3">Necessary for protein synthesis in mitochondria. Functions as a ribosome recycling factor in mitochondria.</text>
</comment>
<dbReference type="InterPro" id="IPR002661">
    <property type="entry name" value="Ribosome_recyc_fac"/>
</dbReference>
<evidence type="ECO:0000256" key="1">
    <source>
        <dbReference type="ARBA" id="ARBA00005912"/>
    </source>
</evidence>
<dbReference type="PANTHER" id="PTHR20982:SF3">
    <property type="entry name" value="MITOCHONDRIAL RIBOSOME RECYCLING FACTOR PSEUDO 1"/>
    <property type="match status" value="1"/>
</dbReference>
<feature type="region of interest" description="Disordered" evidence="4">
    <location>
        <begin position="63"/>
        <end position="103"/>
    </location>
</feature>
<dbReference type="Proteomes" id="UP000033647">
    <property type="component" value="Unassembled WGS sequence"/>
</dbReference>
<evidence type="ECO:0000256" key="2">
    <source>
        <dbReference type="ARBA" id="ARBA00022917"/>
    </source>
</evidence>
<proteinExistence type="inferred from homology"/>
<organism evidence="6 7">
    <name type="scientific">Zymoseptoria brevis</name>
    <dbReference type="NCBI Taxonomy" id="1047168"/>
    <lineage>
        <taxon>Eukaryota</taxon>
        <taxon>Fungi</taxon>
        <taxon>Dikarya</taxon>
        <taxon>Ascomycota</taxon>
        <taxon>Pezizomycotina</taxon>
        <taxon>Dothideomycetes</taxon>
        <taxon>Dothideomycetidae</taxon>
        <taxon>Mycosphaerellales</taxon>
        <taxon>Mycosphaerellaceae</taxon>
        <taxon>Zymoseptoria</taxon>
    </lineage>
</organism>
<dbReference type="OrthoDB" id="407355at2759"/>
<dbReference type="PANTHER" id="PTHR20982">
    <property type="entry name" value="RIBOSOME RECYCLING FACTOR"/>
    <property type="match status" value="1"/>
</dbReference>
<evidence type="ECO:0000313" key="6">
    <source>
        <dbReference type="EMBL" id="KJX92620.1"/>
    </source>
</evidence>
<dbReference type="Gene3D" id="3.30.1360.40">
    <property type="match status" value="1"/>
</dbReference>
<dbReference type="InterPro" id="IPR023584">
    <property type="entry name" value="Ribosome_recyc_fac_dom"/>
</dbReference>
<sequence>MNLRCAIARAETAVRPALSARYRLMSVLDLSLRSDGLLTGQSTSQSTLASSCKHSSQLCGSAIPQSSTRAFSTKPHLLKKGGKPSKEEKQPSSSSAPADDPFDLTNLESDIAATIEKLKNDLSKLRAGGRFNPETLENLRVQPDKASNQTVKLSDVAQVIPKGRTVQVLAGEKDHVKPISTAIQSSNLSLTPQPDPTGSNPLLLLLQIPPPTAESRKAVVAEAAKAGEKASTAVRDARGKQQKKLRAMQVGKAARPDDLKKAGMLMEKAVEKGAAEVKKVVNNAKKVLESG</sequence>
<dbReference type="GO" id="GO:0043023">
    <property type="term" value="F:ribosomal large subunit binding"/>
    <property type="evidence" value="ECO:0007669"/>
    <property type="project" value="TreeGrafter"/>
</dbReference>
<name>A0A0F4G8R4_9PEZI</name>
<keyword evidence="2" id="KW-0648">Protein biosynthesis</keyword>
<keyword evidence="7" id="KW-1185">Reference proteome</keyword>
<evidence type="ECO:0000259" key="5">
    <source>
        <dbReference type="Pfam" id="PF01765"/>
    </source>
</evidence>
<gene>
    <name evidence="6" type="ORF">TI39_contig5839g00032</name>
</gene>
<dbReference type="AlphaFoldDB" id="A0A0F4G8R4"/>
<evidence type="ECO:0000256" key="4">
    <source>
        <dbReference type="SAM" id="MobiDB-lite"/>
    </source>
</evidence>
<dbReference type="GO" id="GO:0005739">
    <property type="term" value="C:mitochondrion"/>
    <property type="evidence" value="ECO:0007669"/>
    <property type="project" value="TreeGrafter"/>
</dbReference>
<dbReference type="GO" id="GO:0006412">
    <property type="term" value="P:translation"/>
    <property type="evidence" value="ECO:0007669"/>
    <property type="project" value="UniProtKB-KW"/>
</dbReference>
<dbReference type="Pfam" id="PF01765">
    <property type="entry name" value="RRF"/>
    <property type="match status" value="1"/>
</dbReference>
<accession>A0A0F4G8R4</accession>
<dbReference type="InterPro" id="IPR036191">
    <property type="entry name" value="RRF_sf"/>
</dbReference>
<comment type="caution">
    <text evidence="6">The sequence shown here is derived from an EMBL/GenBank/DDBJ whole genome shotgun (WGS) entry which is preliminary data.</text>
</comment>
<reference evidence="6 7" key="1">
    <citation type="submission" date="2015-03" db="EMBL/GenBank/DDBJ databases">
        <title>RNA-seq based gene annotation and comparative genomics of four Zymoseptoria species reveal species-specific pathogenicity related genes and transposable element activity.</title>
        <authorList>
            <person name="Grandaubert J."/>
            <person name="Bhattacharyya A."/>
            <person name="Stukenbrock E.H."/>
        </authorList>
    </citation>
    <scope>NUCLEOTIDE SEQUENCE [LARGE SCALE GENOMIC DNA]</scope>
    <source>
        <strain evidence="6 7">Zb18110</strain>
    </source>
</reference>
<dbReference type="SUPFAM" id="SSF55194">
    <property type="entry name" value="Ribosome recycling factor, RRF"/>
    <property type="match status" value="1"/>
</dbReference>
<protein>
    <recommendedName>
        <fullName evidence="5">Ribosome recycling factor domain-containing protein</fullName>
    </recommendedName>
</protein>
<dbReference type="EMBL" id="LAFY01005794">
    <property type="protein sequence ID" value="KJX92620.1"/>
    <property type="molecule type" value="Genomic_DNA"/>
</dbReference>
<evidence type="ECO:0000313" key="7">
    <source>
        <dbReference type="Proteomes" id="UP000033647"/>
    </source>
</evidence>
<dbReference type="Gene3D" id="1.10.132.20">
    <property type="entry name" value="Ribosome-recycling factor"/>
    <property type="match status" value="1"/>
</dbReference>
<evidence type="ECO:0000256" key="3">
    <source>
        <dbReference type="ARBA" id="ARBA00024909"/>
    </source>
</evidence>
<comment type="similarity">
    <text evidence="1">Belongs to the RRF family.</text>
</comment>